<dbReference type="Proteomes" id="UP000460298">
    <property type="component" value="Unassembled WGS sequence"/>
</dbReference>
<dbReference type="GO" id="GO:0016787">
    <property type="term" value="F:hydrolase activity"/>
    <property type="evidence" value="ECO:0007669"/>
    <property type="project" value="UniProtKB-KW"/>
</dbReference>
<feature type="region of interest" description="Disordered" evidence="1">
    <location>
        <begin position="74"/>
        <end position="169"/>
    </location>
</feature>
<feature type="domain" description="DUF4015" evidence="2">
    <location>
        <begin position="274"/>
        <end position="446"/>
    </location>
</feature>
<feature type="compositionally biased region" description="Polar residues" evidence="1">
    <location>
        <begin position="115"/>
        <end position="132"/>
    </location>
</feature>
<reference evidence="3 4" key="1">
    <citation type="submission" date="2019-10" db="EMBL/GenBank/DDBJ databases">
        <title>Extracellular Electron Transfer in a Candidatus Methanoperedens spp. Enrichment Culture.</title>
        <authorList>
            <person name="Berger S."/>
            <person name="Rangel Shaw D."/>
            <person name="Berben T."/>
            <person name="In 'T Zandt M."/>
            <person name="Frank J."/>
            <person name="Reimann J."/>
            <person name="Jetten M.S.M."/>
            <person name="Welte C.U."/>
        </authorList>
    </citation>
    <scope>NUCLEOTIDE SEQUENCE [LARGE SCALE GENOMIC DNA]</scope>
    <source>
        <strain evidence="3">SB12</strain>
    </source>
</reference>
<dbReference type="EMBL" id="WBUI01000006">
    <property type="protein sequence ID" value="KAB2933217.1"/>
    <property type="molecule type" value="Genomic_DNA"/>
</dbReference>
<organism evidence="3 4">
    <name type="scientific">Leptonema illini</name>
    <dbReference type="NCBI Taxonomy" id="183"/>
    <lineage>
        <taxon>Bacteria</taxon>
        <taxon>Pseudomonadati</taxon>
        <taxon>Spirochaetota</taxon>
        <taxon>Spirochaetia</taxon>
        <taxon>Leptospirales</taxon>
        <taxon>Leptospiraceae</taxon>
        <taxon>Leptonema</taxon>
    </lineage>
</organism>
<gene>
    <name evidence="3" type="ORF">F9K24_07675</name>
</gene>
<accession>A0A833H2I9</accession>
<dbReference type="Pfam" id="PF13200">
    <property type="entry name" value="DUF4015"/>
    <property type="match status" value="1"/>
</dbReference>
<name>A0A833H2I9_9LEPT</name>
<dbReference type="InterPro" id="IPR025275">
    <property type="entry name" value="DUF4015"/>
</dbReference>
<keyword evidence="3" id="KW-0378">Hydrolase</keyword>
<proteinExistence type="predicted"/>
<feature type="compositionally biased region" description="Basic and acidic residues" evidence="1">
    <location>
        <begin position="133"/>
        <end position="162"/>
    </location>
</feature>
<evidence type="ECO:0000313" key="4">
    <source>
        <dbReference type="Proteomes" id="UP000460298"/>
    </source>
</evidence>
<feature type="compositionally biased region" description="Basic and acidic residues" evidence="1">
    <location>
        <begin position="92"/>
        <end position="114"/>
    </location>
</feature>
<evidence type="ECO:0000256" key="1">
    <source>
        <dbReference type="SAM" id="MobiDB-lite"/>
    </source>
</evidence>
<evidence type="ECO:0000313" key="3">
    <source>
        <dbReference type="EMBL" id="KAB2933217.1"/>
    </source>
</evidence>
<protein>
    <submittedName>
        <fullName evidence="3">Glycosyl hydrolase</fullName>
    </submittedName>
</protein>
<evidence type="ECO:0000259" key="2">
    <source>
        <dbReference type="Pfam" id="PF13200"/>
    </source>
</evidence>
<dbReference type="AlphaFoldDB" id="A0A833H2I9"/>
<comment type="caution">
    <text evidence="3">The sequence shown here is derived from an EMBL/GenBank/DDBJ whole genome shotgun (WGS) entry which is preliminary data.</text>
</comment>
<sequence length="466" mass="53495">MPCVFLHALHRRMPIIDTMFSLHKKRLPRILLLLSMIALPLLTLTQAENRHLIPEENRQELSDFYRYLRTRYGKAPEERRSETPPPLVPSVEKPRAEVPEHRQEAQRRAEDSDSKATNTQKPSEQKGTSTEQPAEKKPAERKQVLKKNTSEKPREDRTSQEKPEDEIELVAMSDTVELPEPRNNRSFAKAAPSFYRGLYINNALVRGKGFANFLKTADNHGINVLVIDIQPHMPPAEALKLAEDMGFYLVARVVVFDAGLKTYPAPKGHIERIVNRAEEGAKAGFAEIQLDYIRFADNLRVKGLTVQKRYDYISSVLSQFERRLRPYKVRIGADIFGRIAFNRDDIIGQKLELFDRHMDVIYPMLYPSHFYGDPIRRRKPYHTIFDGTLGSKKRVRNARIVPYIQAFGMRVGESGLSVENYIRAQLDAAQDSGGAGYVAWNARNDYSVFFRAIRSGRFMPAVKTKR</sequence>